<reference evidence="1 2" key="1">
    <citation type="journal article" date="2020" name="Biotechnol. Biofuels">
        <title>New insights from the biogas microbiome by comprehensive genome-resolved metagenomics of nearly 1600 species originating from multiple anaerobic digesters.</title>
        <authorList>
            <person name="Campanaro S."/>
            <person name="Treu L."/>
            <person name="Rodriguez-R L.M."/>
            <person name="Kovalovszki A."/>
            <person name="Ziels R.M."/>
            <person name="Maus I."/>
            <person name="Zhu X."/>
            <person name="Kougias P.G."/>
            <person name="Basile A."/>
            <person name="Luo G."/>
            <person name="Schluter A."/>
            <person name="Konstantinidis K.T."/>
            <person name="Angelidaki I."/>
        </authorList>
    </citation>
    <scope>NUCLEOTIDE SEQUENCE [LARGE SCALE GENOMIC DNA]</scope>
    <source>
        <strain evidence="1">AS27yjCOA_65</strain>
    </source>
</reference>
<gene>
    <name evidence="1" type="ORF">GYA55_01045</name>
</gene>
<sequence>MQNLLGFKQGDLRIRIVPNDCNSHFNGVADSTTPLIQLAEGAVLISERVFSQTTEHGRRGNPHSTVVRLALGQREINENFLVALTIAKIAAGILLMKNPNSPTVRNLRRAVTRFLKVEDEKDLEVCVLNIMACIRLCGILKKTRGKSPIRPEILEEAYQRSETLSEDRELGLAFLKMASNLAYVSVSADSYDRQEKFFWLTESAYVALSFLQQGASSAVALLFTDMDSDKMKRILNQEQFKEKFPCITKLDEFIDQACNLHRALKHLVSLPQFPAIPSESELRPNYNVQGMINYRLHAIVKIAKECNCEFSQLMAIDLARNIAEARSLCNMGNEGKSQLSMEIEAVYGTMAEHYGVHDFHRYLVDLLKKYTDVEGYRKISEKVAEAIGDRASAERYLREKCQIVKASLEASYLVQDLHGECRTLEVGVVSSLAVAHRLAGLSRDMRPAEYSSSDLFLVGDLKTISSVMLKQAELREEWLRFLCHCRTNVWIQDRIRANLDLDKLEKALNSRIPQFETVLRISPDEKLEELNFKIKDLLQKLKGISLGSHDFNEEDVFSSIFDICSQSILGEDFVDALNLPALARDLLRFGIVVSNDLYADLPQLCNAAINAVGIEDRRWNDDRLENKSIHVHENGKVVGVLKKVPMEVEGGALTVGEIQAHSVSYPFFGGRPVQRYMNHCYRRLGSTVDGQGNNYLDDEVNPKGNWRTDIGSALKSTQHSNHFCLIMENKESPIFTRMKRMQSMEGGEALNIPIVLSRALNPDREMRFLDVLAAFSLAYEIPLKDLASVRWGRIALNNKEEILQIALDDVVFSGDTFKMIGKDRVPGAQSIYKHCLHEISQASMPLRVFQLRDVPPRTGRSRRNKVKKGIQPSIYMATGREVVHEIFGVTEPEVMKDYITEINRLFVLL</sequence>
<dbReference type="Proteomes" id="UP000524246">
    <property type="component" value="Unassembled WGS sequence"/>
</dbReference>
<accession>A0A7X9FPB7</accession>
<proteinExistence type="predicted"/>
<feature type="non-terminal residue" evidence="1">
    <location>
        <position position="909"/>
    </location>
</feature>
<name>A0A7X9FPB7_9DELT</name>
<dbReference type="AlphaFoldDB" id="A0A7X9FPB7"/>
<comment type="caution">
    <text evidence="1">The sequence shown here is derived from an EMBL/GenBank/DDBJ whole genome shotgun (WGS) entry which is preliminary data.</text>
</comment>
<evidence type="ECO:0000313" key="1">
    <source>
        <dbReference type="EMBL" id="NMC61732.1"/>
    </source>
</evidence>
<evidence type="ECO:0000313" key="2">
    <source>
        <dbReference type="Proteomes" id="UP000524246"/>
    </source>
</evidence>
<protein>
    <submittedName>
        <fullName evidence="1">Uncharacterized protein</fullName>
    </submittedName>
</protein>
<dbReference type="EMBL" id="JAAZON010000034">
    <property type="protein sequence ID" value="NMC61732.1"/>
    <property type="molecule type" value="Genomic_DNA"/>
</dbReference>
<organism evidence="1 2">
    <name type="scientific">SAR324 cluster bacterium</name>
    <dbReference type="NCBI Taxonomy" id="2024889"/>
    <lineage>
        <taxon>Bacteria</taxon>
        <taxon>Deltaproteobacteria</taxon>
        <taxon>SAR324 cluster</taxon>
    </lineage>
</organism>